<dbReference type="InterPro" id="IPR041667">
    <property type="entry name" value="Cupin_8"/>
</dbReference>
<dbReference type="OrthoDB" id="415358at2759"/>
<dbReference type="EMBL" id="KI913122">
    <property type="protein sequence ID" value="ETV82399.1"/>
    <property type="molecule type" value="Genomic_DNA"/>
</dbReference>
<dbReference type="VEuPathDB" id="FungiDB:H257_05049"/>
<name>W4GTP9_APHAT</name>
<dbReference type="Pfam" id="PF13621">
    <property type="entry name" value="Cupin_8"/>
    <property type="match status" value="1"/>
</dbReference>
<gene>
    <name evidence="2" type="ORF">H257_05049</name>
</gene>
<dbReference type="InterPro" id="IPR003347">
    <property type="entry name" value="JmjC_dom"/>
</dbReference>
<evidence type="ECO:0000259" key="1">
    <source>
        <dbReference type="PROSITE" id="PS51184"/>
    </source>
</evidence>
<feature type="domain" description="JmjC" evidence="1">
    <location>
        <begin position="122"/>
        <end position="318"/>
    </location>
</feature>
<dbReference type="PANTHER" id="PTHR12461:SF99">
    <property type="entry name" value="BIFUNCTIONAL PEPTIDASE AND (3S)-LYSYL HYDROXYLASE JMJD7"/>
    <property type="match status" value="1"/>
</dbReference>
<dbReference type="STRING" id="112090.W4GTP9"/>
<dbReference type="PROSITE" id="PS51184">
    <property type="entry name" value="JMJC"/>
    <property type="match status" value="1"/>
</dbReference>
<dbReference type="InterPro" id="IPR014710">
    <property type="entry name" value="RmlC-like_jellyroll"/>
</dbReference>
<dbReference type="SMART" id="SM00558">
    <property type="entry name" value="JmjC"/>
    <property type="match status" value="1"/>
</dbReference>
<dbReference type="RefSeq" id="XP_009828068.1">
    <property type="nucleotide sequence ID" value="XM_009829766.1"/>
</dbReference>
<dbReference type="PANTHER" id="PTHR12461">
    <property type="entry name" value="HYPOXIA-INDUCIBLE FACTOR 1 ALPHA INHIBITOR-RELATED"/>
    <property type="match status" value="1"/>
</dbReference>
<accession>W4GTP9</accession>
<proteinExistence type="predicted"/>
<evidence type="ECO:0000313" key="2">
    <source>
        <dbReference type="EMBL" id="ETV82399.1"/>
    </source>
</evidence>
<dbReference type="SUPFAM" id="SSF51197">
    <property type="entry name" value="Clavaminate synthase-like"/>
    <property type="match status" value="1"/>
</dbReference>
<dbReference type="GeneID" id="20807045"/>
<protein>
    <recommendedName>
        <fullName evidence="1">JmjC domain-containing protein</fullName>
    </recommendedName>
</protein>
<sequence length="338" mass="38672">MEQVFEQLSEDSKDFWTPRSIARIPQPTPLEFYRNYVSKNIPVIITNAMDSWPAMAKWTNEYLVDALGETQVTVDVTPFGYGDAVTTVGTENVFVMPEERSMAFRDFLAILHDPCFDGVPYLSHQNDSLRDQFPALVDDVDPMLAFASEAFGNTPEAVNLWIGDERAVSTMHKDHYENMYCVVRGRKHFSLLPPSDVAFLYETEYPTGRYRSTRETTIHDETPTILHQCRSHPSWSIAMQDNNDLTPWIPVNPLHPQVEKYPLTKHLQPLVVTLEAGETLYLPSLWYHRATQLTETVAVNYWHDMEFDAKYAYFNFVHGVASAVRDSTTTSAPDNMCS</sequence>
<dbReference type="Gene3D" id="2.60.120.10">
    <property type="entry name" value="Jelly Rolls"/>
    <property type="match status" value="1"/>
</dbReference>
<dbReference type="AlphaFoldDB" id="W4GTP9"/>
<organism evidence="2">
    <name type="scientific">Aphanomyces astaci</name>
    <name type="common">Crayfish plague agent</name>
    <dbReference type="NCBI Taxonomy" id="112090"/>
    <lineage>
        <taxon>Eukaryota</taxon>
        <taxon>Sar</taxon>
        <taxon>Stramenopiles</taxon>
        <taxon>Oomycota</taxon>
        <taxon>Saprolegniomycetes</taxon>
        <taxon>Saprolegniales</taxon>
        <taxon>Verrucalvaceae</taxon>
        <taxon>Aphanomyces</taxon>
    </lineage>
</organism>
<reference evidence="2" key="1">
    <citation type="submission" date="2013-12" db="EMBL/GenBank/DDBJ databases">
        <title>The Genome Sequence of Aphanomyces astaci APO3.</title>
        <authorList>
            <consortium name="The Broad Institute Genomics Platform"/>
            <person name="Russ C."/>
            <person name="Tyler B."/>
            <person name="van West P."/>
            <person name="Dieguez-Uribeondo J."/>
            <person name="Young S.K."/>
            <person name="Zeng Q."/>
            <person name="Gargeya S."/>
            <person name="Fitzgerald M."/>
            <person name="Abouelleil A."/>
            <person name="Alvarado L."/>
            <person name="Chapman S.B."/>
            <person name="Gainer-Dewar J."/>
            <person name="Goldberg J."/>
            <person name="Griggs A."/>
            <person name="Gujja S."/>
            <person name="Hansen M."/>
            <person name="Howarth C."/>
            <person name="Imamovic A."/>
            <person name="Ireland A."/>
            <person name="Larimer J."/>
            <person name="McCowan C."/>
            <person name="Murphy C."/>
            <person name="Pearson M."/>
            <person name="Poon T.W."/>
            <person name="Priest M."/>
            <person name="Roberts A."/>
            <person name="Saif S."/>
            <person name="Shea T."/>
            <person name="Sykes S."/>
            <person name="Wortman J."/>
            <person name="Nusbaum C."/>
            <person name="Birren B."/>
        </authorList>
    </citation>
    <scope>NUCLEOTIDE SEQUENCE [LARGE SCALE GENOMIC DNA]</scope>
    <source>
        <strain evidence="2">APO3</strain>
    </source>
</reference>